<dbReference type="OrthoDB" id="26670at2"/>
<gene>
    <name evidence="1" type="ORF">THII_2270</name>
</gene>
<dbReference type="AlphaFoldDB" id="A0A090AL98"/>
<dbReference type="STRING" id="40754.THII_2270"/>
<dbReference type="KEGG" id="tig:THII_2270"/>
<evidence type="ECO:0000313" key="1">
    <source>
        <dbReference type="EMBL" id="BAP56567.1"/>
    </source>
</evidence>
<accession>A0A090AL98</accession>
<evidence type="ECO:0000313" key="2">
    <source>
        <dbReference type="Proteomes" id="UP000031623"/>
    </source>
</evidence>
<organism evidence="1 2">
    <name type="scientific">Thioploca ingrica</name>
    <dbReference type="NCBI Taxonomy" id="40754"/>
    <lineage>
        <taxon>Bacteria</taxon>
        <taxon>Pseudomonadati</taxon>
        <taxon>Pseudomonadota</taxon>
        <taxon>Gammaproteobacteria</taxon>
        <taxon>Thiotrichales</taxon>
        <taxon>Thiotrichaceae</taxon>
        <taxon>Thioploca</taxon>
    </lineage>
</organism>
<reference evidence="1 2" key="1">
    <citation type="journal article" date="2014" name="ISME J.">
        <title>Ecophysiology of Thioploca ingrica as revealed by the complete genome sequence supplemented with proteomic evidence.</title>
        <authorList>
            <person name="Kojima H."/>
            <person name="Ogura Y."/>
            <person name="Yamamoto N."/>
            <person name="Togashi T."/>
            <person name="Mori H."/>
            <person name="Watanabe T."/>
            <person name="Nemoto F."/>
            <person name="Kurokawa K."/>
            <person name="Hayashi T."/>
            <person name="Fukui M."/>
        </authorList>
    </citation>
    <scope>NUCLEOTIDE SEQUENCE [LARGE SCALE GENOMIC DNA]</scope>
</reference>
<dbReference type="EMBL" id="AP014633">
    <property type="protein sequence ID" value="BAP56567.1"/>
    <property type="molecule type" value="Genomic_DNA"/>
</dbReference>
<protein>
    <submittedName>
        <fullName evidence="1">Uncharacterized protein</fullName>
    </submittedName>
</protein>
<proteinExistence type="predicted"/>
<name>A0A090AL98_9GAMM</name>
<dbReference type="HOGENOM" id="CLU_2482309_0_0_6"/>
<sequence>MQSIHFNAYVGQDGLVQFKLPNDIKNQEVELFVIVQPVVQKIESTEKPADWATQLQKAQQLVNQYVSAERDLVAELIDERRQAVNHE</sequence>
<keyword evidence="2" id="KW-1185">Reference proteome</keyword>
<dbReference type="Proteomes" id="UP000031623">
    <property type="component" value="Chromosome"/>
</dbReference>